<name>A0A5P2G923_9BACT</name>
<keyword evidence="2" id="KW-1003">Cell membrane</keyword>
<feature type="domain" description="Phosphatidic acid phosphatase type 2/haloperoxidase" evidence="7">
    <location>
        <begin position="82"/>
        <end position="192"/>
    </location>
</feature>
<evidence type="ECO:0000256" key="4">
    <source>
        <dbReference type="ARBA" id="ARBA00022801"/>
    </source>
</evidence>
<keyword evidence="5" id="KW-1133">Transmembrane helix</keyword>
<evidence type="ECO:0000256" key="6">
    <source>
        <dbReference type="ARBA" id="ARBA00023136"/>
    </source>
</evidence>
<dbReference type="SMART" id="SM00014">
    <property type="entry name" value="acidPPc"/>
    <property type="match status" value="1"/>
</dbReference>
<keyword evidence="4" id="KW-0378">Hydrolase</keyword>
<evidence type="ECO:0000313" key="9">
    <source>
        <dbReference type="Proteomes" id="UP000292424"/>
    </source>
</evidence>
<dbReference type="CDD" id="cd01610">
    <property type="entry name" value="PAP2_like"/>
    <property type="match status" value="1"/>
</dbReference>
<evidence type="ECO:0000256" key="3">
    <source>
        <dbReference type="ARBA" id="ARBA00022692"/>
    </source>
</evidence>
<organism evidence="8 9">
    <name type="scientific">Rhizosphaericola mali</name>
    <dbReference type="NCBI Taxonomy" id="2545455"/>
    <lineage>
        <taxon>Bacteria</taxon>
        <taxon>Pseudomonadati</taxon>
        <taxon>Bacteroidota</taxon>
        <taxon>Chitinophagia</taxon>
        <taxon>Chitinophagales</taxon>
        <taxon>Chitinophagaceae</taxon>
        <taxon>Rhizosphaericola</taxon>
    </lineage>
</organism>
<dbReference type="InterPro" id="IPR036938">
    <property type="entry name" value="PAP2/HPO_sf"/>
</dbReference>
<keyword evidence="9" id="KW-1185">Reference proteome</keyword>
<evidence type="ECO:0000313" key="8">
    <source>
        <dbReference type="EMBL" id="QES90809.1"/>
    </source>
</evidence>
<dbReference type="PANTHER" id="PTHR14969:SF62">
    <property type="entry name" value="DECAPRENYLPHOSPHORYL-5-PHOSPHORIBOSE PHOSPHATASE RV3807C-RELATED"/>
    <property type="match status" value="1"/>
</dbReference>
<dbReference type="KEGG" id="arac:E0W69_019885"/>
<dbReference type="InterPro" id="IPR000326">
    <property type="entry name" value="PAP2/HPO"/>
</dbReference>
<dbReference type="GO" id="GO:0016787">
    <property type="term" value="F:hydrolase activity"/>
    <property type="evidence" value="ECO:0007669"/>
    <property type="project" value="UniProtKB-KW"/>
</dbReference>
<comment type="subcellular location">
    <subcellularLocation>
        <location evidence="1">Cell membrane</location>
        <topology evidence="1">Multi-pass membrane protein</topology>
    </subcellularLocation>
</comment>
<dbReference type="Proteomes" id="UP000292424">
    <property type="component" value="Chromosome"/>
</dbReference>
<accession>A0A5P2G923</accession>
<evidence type="ECO:0000256" key="5">
    <source>
        <dbReference type="ARBA" id="ARBA00022989"/>
    </source>
</evidence>
<evidence type="ECO:0000259" key="7">
    <source>
        <dbReference type="SMART" id="SM00014"/>
    </source>
</evidence>
<evidence type="ECO:0000256" key="2">
    <source>
        <dbReference type="ARBA" id="ARBA00022475"/>
    </source>
</evidence>
<dbReference type="AlphaFoldDB" id="A0A5P2G923"/>
<protein>
    <submittedName>
        <fullName evidence="8">Phosphatase PAP2 family protein</fullName>
    </submittedName>
</protein>
<dbReference type="RefSeq" id="WP_131331792.1">
    <property type="nucleotide sequence ID" value="NZ_CP044016.1"/>
</dbReference>
<reference evidence="8 9" key="1">
    <citation type="submission" date="2019-09" db="EMBL/GenBank/DDBJ databases">
        <title>Complete genome sequence of Arachidicoccus sp. B3-10 isolated from apple orchard soil.</title>
        <authorList>
            <person name="Kim H.S."/>
            <person name="Han K.-I."/>
            <person name="Suh M.K."/>
            <person name="Lee K.C."/>
            <person name="Eom M.K."/>
            <person name="Kim J.-S."/>
            <person name="Kang S.W."/>
            <person name="Sin Y."/>
            <person name="Lee J.-S."/>
        </authorList>
    </citation>
    <scope>NUCLEOTIDE SEQUENCE [LARGE SCALE GENOMIC DNA]</scope>
    <source>
        <strain evidence="8 9">B3-10</strain>
    </source>
</reference>
<sequence>MQKLVFLFFYLTFLIPKGNAQILQKVDHWDYQTLQYLETTRTDEKTHILKTISDANNYVNAAIPLGLLIAGTVHDDKAMRQNALYVATSSASTAVFNFALKKIFKRKRPFNVHVSLSPVYMPKSYSFPSGHTSLSFSTATALSRAYPKWYVIVPSYLWAGTVGYSRMYLGVHNPSDVIAGAVLGSGTALGFGFMKK</sequence>
<evidence type="ECO:0000256" key="1">
    <source>
        <dbReference type="ARBA" id="ARBA00004651"/>
    </source>
</evidence>
<dbReference type="Pfam" id="PF01569">
    <property type="entry name" value="PAP2"/>
    <property type="match status" value="1"/>
</dbReference>
<dbReference type="EMBL" id="CP044016">
    <property type="protein sequence ID" value="QES90809.1"/>
    <property type="molecule type" value="Genomic_DNA"/>
</dbReference>
<dbReference type="Gene3D" id="1.20.144.10">
    <property type="entry name" value="Phosphatidic acid phosphatase type 2/haloperoxidase"/>
    <property type="match status" value="1"/>
</dbReference>
<gene>
    <name evidence="8" type="ORF">E0W69_019885</name>
</gene>
<proteinExistence type="predicted"/>
<dbReference type="GO" id="GO:0005886">
    <property type="term" value="C:plasma membrane"/>
    <property type="evidence" value="ECO:0007669"/>
    <property type="project" value="UniProtKB-SubCell"/>
</dbReference>
<keyword evidence="6" id="KW-0472">Membrane</keyword>
<dbReference type="SUPFAM" id="SSF48317">
    <property type="entry name" value="Acid phosphatase/Vanadium-dependent haloperoxidase"/>
    <property type="match status" value="1"/>
</dbReference>
<dbReference type="PANTHER" id="PTHR14969">
    <property type="entry name" value="SPHINGOSINE-1-PHOSPHATE PHOSPHOHYDROLASE"/>
    <property type="match status" value="1"/>
</dbReference>
<dbReference type="OrthoDB" id="9773582at2"/>
<keyword evidence="3" id="KW-0812">Transmembrane</keyword>